<dbReference type="GO" id="GO:0016036">
    <property type="term" value="P:cellular response to phosphate starvation"/>
    <property type="evidence" value="ECO:0007669"/>
    <property type="project" value="TreeGrafter"/>
</dbReference>
<gene>
    <name evidence="14" type="ORF">CD33_06715</name>
</gene>
<organism evidence="14 15">
    <name type="scientific">Ureibacillus sinduriensis BLB-1 = JCM 15800</name>
    <dbReference type="NCBI Taxonomy" id="1384057"/>
    <lineage>
        <taxon>Bacteria</taxon>
        <taxon>Bacillati</taxon>
        <taxon>Bacillota</taxon>
        <taxon>Bacilli</taxon>
        <taxon>Bacillales</taxon>
        <taxon>Caryophanaceae</taxon>
        <taxon>Ureibacillus</taxon>
    </lineage>
</organism>
<dbReference type="SUPFAM" id="SSF55874">
    <property type="entry name" value="ATPase domain of HSP90 chaperone/DNA topoisomerase II/histidine kinase"/>
    <property type="match status" value="1"/>
</dbReference>
<dbReference type="InterPro" id="IPR005467">
    <property type="entry name" value="His_kinase_dom"/>
</dbReference>
<evidence type="ECO:0000256" key="10">
    <source>
        <dbReference type="ARBA" id="ARBA00023136"/>
    </source>
</evidence>
<dbReference type="PROSITE" id="PS50109">
    <property type="entry name" value="HIS_KIN"/>
    <property type="match status" value="1"/>
</dbReference>
<keyword evidence="4" id="KW-0597">Phosphoprotein</keyword>
<dbReference type="STRING" id="1384057.CD33_06715"/>
<dbReference type="AlphaFoldDB" id="A0A0A3HUH3"/>
<evidence type="ECO:0000256" key="4">
    <source>
        <dbReference type="ARBA" id="ARBA00022553"/>
    </source>
</evidence>
<dbReference type="eggNOG" id="COG5002">
    <property type="taxonomic scope" value="Bacteria"/>
</dbReference>
<dbReference type="GO" id="GO:0000155">
    <property type="term" value="F:phosphorelay sensor kinase activity"/>
    <property type="evidence" value="ECO:0007669"/>
    <property type="project" value="InterPro"/>
</dbReference>
<evidence type="ECO:0000313" key="15">
    <source>
        <dbReference type="Proteomes" id="UP000030408"/>
    </source>
</evidence>
<evidence type="ECO:0000256" key="8">
    <source>
        <dbReference type="ARBA" id="ARBA00022840"/>
    </source>
</evidence>
<dbReference type="SMART" id="SM00387">
    <property type="entry name" value="HATPase_c"/>
    <property type="match status" value="1"/>
</dbReference>
<keyword evidence="10 12" id="KW-0472">Membrane</keyword>
<dbReference type="Gene3D" id="3.30.565.10">
    <property type="entry name" value="Histidine kinase-like ATPase, C-terminal domain"/>
    <property type="match status" value="1"/>
</dbReference>
<name>A0A0A3HUH3_9BACL</name>
<keyword evidence="7 14" id="KW-0418">Kinase</keyword>
<dbReference type="InterPro" id="IPR003661">
    <property type="entry name" value="HisK_dim/P_dom"/>
</dbReference>
<feature type="transmembrane region" description="Helical" evidence="12">
    <location>
        <begin position="12"/>
        <end position="34"/>
    </location>
</feature>
<dbReference type="Pfam" id="PF02518">
    <property type="entry name" value="HATPase_c"/>
    <property type="match status" value="1"/>
</dbReference>
<keyword evidence="15" id="KW-1185">Reference proteome</keyword>
<dbReference type="EMBL" id="JPVO01000046">
    <property type="protein sequence ID" value="KGR76236.1"/>
    <property type="molecule type" value="Genomic_DNA"/>
</dbReference>
<keyword evidence="9" id="KW-0902">Two-component regulatory system</keyword>
<evidence type="ECO:0000313" key="14">
    <source>
        <dbReference type="EMBL" id="KGR76236.1"/>
    </source>
</evidence>
<dbReference type="PANTHER" id="PTHR45453">
    <property type="entry name" value="PHOSPHATE REGULON SENSOR PROTEIN PHOR"/>
    <property type="match status" value="1"/>
</dbReference>
<protein>
    <recommendedName>
        <fullName evidence="3">histidine kinase</fullName>
        <ecNumber evidence="3">2.7.13.3</ecNumber>
    </recommendedName>
</protein>
<feature type="transmembrane region" description="Helical" evidence="12">
    <location>
        <begin position="176"/>
        <end position="198"/>
    </location>
</feature>
<keyword evidence="5" id="KW-0808">Transferase</keyword>
<comment type="catalytic activity">
    <reaction evidence="1">
        <text>ATP + protein L-histidine = ADP + protein N-phospho-L-histidine.</text>
        <dbReference type="EC" id="2.7.13.3"/>
    </reaction>
</comment>
<accession>A0A0A3HUH3</accession>
<feature type="domain" description="Histidine kinase" evidence="13">
    <location>
        <begin position="219"/>
        <end position="434"/>
    </location>
</feature>
<dbReference type="Proteomes" id="UP000030408">
    <property type="component" value="Unassembled WGS sequence"/>
</dbReference>
<dbReference type="InterPro" id="IPR036890">
    <property type="entry name" value="HATPase_C_sf"/>
</dbReference>
<evidence type="ECO:0000256" key="5">
    <source>
        <dbReference type="ARBA" id="ARBA00022679"/>
    </source>
</evidence>
<dbReference type="InterPro" id="IPR050351">
    <property type="entry name" value="BphY/WalK/GraS-like"/>
</dbReference>
<evidence type="ECO:0000259" key="13">
    <source>
        <dbReference type="PROSITE" id="PS50109"/>
    </source>
</evidence>
<keyword evidence="12" id="KW-0812">Transmembrane</keyword>
<dbReference type="RefSeq" id="WP_036199252.1">
    <property type="nucleotide sequence ID" value="NZ_JPVO01000046.1"/>
</dbReference>
<dbReference type="GO" id="GO:0005524">
    <property type="term" value="F:ATP binding"/>
    <property type="evidence" value="ECO:0007669"/>
    <property type="project" value="UniProtKB-KW"/>
</dbReference>
<dbReference type="InterPro" id="IPR003594">
    <property type="entry name" value="HATPase_dom"/>
</dbReference>
<evidence type="ECO:0000256" key="2">
    <source>
        <dbReference type="ARBA" id="ARBA00004651"/>
    </source>
</evidence>
<dbReference type="EC" id="2.7.13.3" evidence="3"/>
<evidence type="ECO:0000256" key="9">
    <source>
        <dbReference type="ARBA" id="ARBA00023012"/>
    </source>
</evidence>
<dbReference type="OrthoDB" id="9813151at2"/>
<dbReference type="GO" id="GO:0005886">
    <property type="term" value="C:plasma membrane"/>
    <property type="evidence" value="ECO:0007669"/>
    <property type="project" value="UniProtKB-SubCell"/>
</dbReference>
<sequence>MFNKTIFRKQQLRFMLLNLLAFTVIFAIFSFIIFGQVQRTLYSHADEELQLFKERLTDDLNGLEGDEIRPMPGKGNQDPSPMDKKRDNPNPRIVVIQWDRTGNILNKGEIGSLFYENYLTDYQLDKTKIDEIKMMAIDDMYHFRYLLFEDANEQDDIAYIQLLINVDAEQTIISNFMKLVTICSVIFIILSISASFLLSRKMMKPIISSWNKQAEFVENASHELRTPLTIIQNKLELLLRTPQERIADKFENIALSLSETRRLSKLTSDLLTLARADSAETELNIKPVEFDAFVQKVCAPYQEIAESQQKHFWLNLKCPISINVDETRLHQLFVILLDNALKYTGENDSIGVKTYVEDQRVVIEMSDTGIGIKEENIQHIFERFYREDRARSRETGGVGLGLSIAQWIVEKHRGSIKVMKHQQKGTTFIIKLPK</sequence>
<evidence type="ECO:0000256" key="7">
    <source>
        <dbReference type="ARBA" id="ARBA00022777"/>
    </source>
</evidence>
<dbReference type="InterPro" id="IPR036097">
    <property type="entry name" value="HisK_dim/P_sf"/>
</dbReference>
<comment type="caution">
    <text evidence="14">The sequence shown here is derived from an EMBL/GenBank/DDBJ whole genome shotgun (WGS) entry which is preliminary data.</text>
</comment>
<feature type="region of interest" description="Disordered" evidence="11">
    <location>
        <begin position="62"/>
        <end position="89"/>
    </location>
</feature>
<keyword evidence="6" id="KW-0547">Nucleotide-binding</keyword>
<evidence type="ECO:0000256" key="12">
    <source>
        <dbReference type="SAM" id="Phobius"/>
    </source>
</evidence>
<evidence type="ECO:0000256" key="3">
    <source>
        <dbReference type="ARBA" id="ARBA00012438"/>
    </source>
</evidence>
<keyword evidence="8" id="KW-0067">ATP-binding</keyword>
<dbReference type="PANTHER" id="PTHR45453:SF1">
    <property type="entry name" value="PHOSPHATE REGULON SENSOR PROTEIN PHOR"/>
    <property type="match status" value="1"/>
</dbReference>
<dbReference type="Pfam" id="PF00512">
    <property type="entry name" value="HisKA"/>
    <property type="match status" value="1"/>
</dbReference>
<evidence type="ECO:0000256" key="11">
    <source>
        <dbReference type="SAM" id="MobiDB-lite"/>
    </source>
</evidence>
<dbReference type="SMART" id="SM00388">
    <property type="entry name" value="HisKA"/>
    <property type="match status" value="1"/>
</dbReference>
<evidence type="ECO:0000256" key="6">
    <source>
        <dbReference type="ARBA" id="ARBA00022741"/>
    </source>
</evidence>
<dbReference type="FunFam" id="1.10.287.130:FF:000001">
    <property type="entry name" value="Two-component sensor histidine kinase"/>
    <property type="match status" value="1"/>
</dbReference>
<proteinExistence type="predicted"/>
<dbReference type="CDD" id="cd00082">
    <property type="entry name" value="HisKA"/>
    <property type="match status" value="1"/>
</dbReference>
<dbReference type="PRINTS" id="PR00344">
    <property type="entry name" value="BCTRLSENSOR"/>
</dbReference>
<comment type="subcellular location">
    <subcellularLocation>
        <location evidence="2">Cell membrane</location>
        <topology evidence="2">Multi-pass membrane protein</topology>
    </subcellularLocation>
</comment>
<dbReference type="FunFam" id="3.30.565.10:FF:000006">
    <property type="entry name" value="Sensor histidine kinase WalK"/>
    <property type="match status" value="1"/>
</dbReference>
<dbReference type="Gene3D" id="1.10.287.130">
    <property type="match status" value="1"/>
</dbReference>
<dbReference type="GO" id="GO:0004721">
    <property type="term" value="F:phosphoprotein phosphatase activity"/>
    <property type="evidence" value="ECO:0007669"/>
    <property type="project" value="TreeGrafter"/>
</dbReference>
<evidence type="ECO:0000256" key="1">
    <source>
        <dbReference type="ARBA" id="ARBA00000085"/>
    </source>
</evidence>
<dbReference type="SUPFAM" id="SSF47384">
    <property type="entry name" value="Homodimeric domain of signal transducing histidine kinase"/>
    <property type="match status" value="1"/>
</dbReference>
<dbReference type="CDD" id="cd00075">
    <property type="entry name" value="HATPase"/>
    <property type="match status" value="1"/>
</dbReference>
<reference evidence="14 15" key="1">
    <citation type="submission" date="2014-02" db="EMBL/GenBank/DDBJ databases">
        <title>Draft genome sequence of Lysinibacillus sinduriensis JCM 15800.</title>
        <authorList>
            <person name="Zhang F."/>
            <person name="Wang G."/>
            <person name="Zhang L."/>
        </authorList>
    </citation>
    <scope>NUCLEOTIDE SEQUENCE [LARGE SCALE GENOMIC DNA]</scope>
    <source>
        <strain evidence="14 15">JCM 15800</strain>
    </source>
</reference>
<keyword evidence="12" id="KW-1133">Transmembrane helix</keyword>
<dbReference type="InterPro" id="IPR004358">
    <property type="entry name" value="Sig_transdc_His_kin-like_C"/>
</dbReference>